<dbReference type="Pfam" id="PF02749">
    <property type="entry name" value="QRPTase_N"/>
    <property type="match status" value="1"/>
</dbReference>
<feature type="domain" description="Quinolinate phosphoribosyl transferase C-terminal" evidence="14">
    <location>
        <begin position="113"/>
        <end position="276"/>
    </location>
</feature>
<dbReference type="PANTHER" id="PTHR32179:SF3">
    <property type="entry name" value="NICOTINATE-NUCLEOTIDE PYROPHOSPHORYLASE [CARBOXYLATING]"/>
    <property type="match status" value="1"/>
</dbReference>
<evidence type="ECO:0000256" key="2">
    <source>
        <dbReference type="ARBA" id="ARBA00004893"/>
    </source>
</evidence>
<accession>A0A1H9G761</accession>
<keyword evidence="8 12" id="KW-0808">Transferase</keyword>
<dbReference type="STRING" id="867345.SAMN05421693_13313"/>
<keyword evidence="7 12" id="KW-0328">Glycosyltransferase</keyword>
<feature type="binding site" evidence="13">
    <location>
        <position position="100"/>
    </location>
    <ligand>
        <name>substrate</name>
    </ligand>
</feature>
<protein>
    <recommendedName>
        <fullName evidence="11">Probable nicotinate-nucleotide pyrophosphorylase [carboxylating]</fullName>
        <ecNumber evidence="5">2.4.2.19</ecNumber>
    </recommendedName>
    <alternativeName>
        <fullName evidence="9">Quinolinate phosphoribosyltransferase [decarboxylating]</fullName>
    </alternativeName>
</protein>
<comment type="pathway">
    <text evidence="2">Cofactor biosynthesis; NAD(+) biosynthesis; nicotinate D-ribonucleotide from quinolinate: step 1/1.</text>
</comment>
<keyword evidence="6" id="KW-0662">Pyridine nucleotide biosynthesis</keyword>
<feature type="binding site" evidence="13">
    <location>
        <begin position="240"/>
        <end position="242"/>
    </location>
    <ligand>
        <name>substrate</name>
    </ligand>
</feature>
<evidence type="ECO:0000256" key="1">
    <source>
        <dbReference type="ARBA" id="ARBA00003237"/>
    </source>
</evidence>
<proteinExistence type="inferred from homology"/>
<dbReference type="InterPro" id="IPR027277">
    <property type="entry name" value="NadC/ModD"/>
</dbReference>
<feature type="binding site" evidence="13">
    <location>
        <position position="167"/>
    </location>
    <ligand>
        <name>substrate</name>
    </ligand>
</feature>
<dbReference type="GO" id="GO:0005737">
    <property type="term" value="C:cytoplasm"/>
    <property type="evidence" value="ECO:0007669"/>
    <property type="project" value="TreeGrafter"/>
</dbReference>
<feature type="binding site" evidence="13">
    <location>
        <position position="217"/>
    </location>
    <ligand>
        <name>substrate</name>
    </ligand>
</feature>
<dbReference type="InterPro" id="IPR002638">
    <property type="entry name" value="Quinolinate_PRibosylTrfase_C"/>
</dbReference>
<dbReference type="GO" id="GO:0004514">
    <property type="term" value="F:nicotinate-nucleotide diphosphorylase (carboxylating) activity"/>
    <property type="evidence" value="ECO:0007669"/>
    <property type="project" value="UniProtKB-EC"/>
</dbReference>
<evidence type="ECO:0000259" key="14">
    <source>
        <dbReference type="Pfam" id="PF01729"/>
    </source>
</evidence>
<dbReference type="Gene3D" id="3.90.1170.20">
    <property type="entry name" value="Quinolinate phosphoribosyl transferase, N-terminal domain"/>
    <property type="match status" value="1"/>
</dbReference>
<dbReference type="EMBL" id="FOFO01000033">
    <property type="protein sequence ID" value="SEQ45618.1"/>
    <property type="molecule type" value="Genomic_DNA"/>
</dbReference>
<dbReference type="UniPathway" id="UPA00253">
    <property type="reaction ID" value="UER00331"/>
</dbReference>
<dbReference type="PANTHER" id="PTHR32179">
    <property type="entry name" value="NICOTINATE-NUCLEOTIDE PYROPHOSPHORYLASE [CARBOXYLATING]"/>
    <property type="match status" value="1"/>
</dbReference>
<dbReference type="InterPro" id="IPR013785">
    <property type="entry name" value="Aldolase_TIM"/>
</dbReference>
<dbReference type="PIRSF" id="PIRSF006250">
    <property type="entry name" value="NadC_ModD"/>
    <property type="match status" value="1"/>
</dbReference>
<reference evidence="16 17" key="1">
    <citation type="submission" date="2016-10" db="EMBL/GenBank/DDBJ databases">
        <authorList>
            <person name="de Groot N.N."/>
        </authorList>
    </citation>
    <scope>NUCLEOTIDE SEQUENCE [LARGE SCALE GENOMIC DNA]</scope>
    <source>
        <strain evidence="16 17">B7-7</strain>
    </source>
</reference>
<evidence type="ECO:0000256" key="5">
    <source>
        <dbReference type="ARBA" id="ARBA00011944"/>
    </source>
</evidence>
<dbReference type="Gene3D" id="3.20.20.70">
    <property type="entry name" value="Aldolase class I"/>
    <property type="match status" value="1"/>
</dbReference>
<dbReference type="EC" id="2.4.2.19" evidence="5"/>
<dbReference type="InterPro" id="IPR037128">
    <property type="entry name" value="Quinolinate_PRibosylTase_N_sf"/>
</dbReference>
<dbReference type="Proteomes" id="UP000199496">
    <property type="component" value="Unassembled WGS sequence"/>
</dbReference>
<gene>
    <name evidence="16" type="ORF">SAMN05421693_13313</name>
</gene>
<feature type="domain" description="Quinolinate phosphoribosyl transferase N-terminal" evidence="15">
    <location>
        <begin position="26"/>
        <end position="110"/>
    </location>
</feature>
<feature type="binding site" evidence="13">
    <location>
        <position position="157"/>
    </location>
    <ligand>
        <name>substrate</name>
    </ligand>
</feature>
<feature type="binding site" evidence="13">
    <location>
        <begin position="133"/>
        <end position="135"/>
    </location>
    <ligand>
        <name>substrate</name>
    </ligand>
</feature>
<sequence length="279" mass="30036">MSLNLPYEIIRESVKLALIEDIGTGDLTANLIPAQTRCQAHVVCKDQAIVCGQAWFEETFRQLDPTVTVTWHCQEGEAVEPDTRLCSLSGPARPVLTGERTALNFLQTLSATATRTRRYVDAVAGTPANILDTRKTLPGLRLAQKYAVSCGGGMNHRLGLYDAVLIKENHIMAAGSIAAAVAQARALPEAVPVEVETETLDEVRQALEAGVDVIMLDDFDLEGMRAAVALVGDRCKLEASGGVDLSRIREIAKTGVHFISVGALTKHIQAVDLSLRLVP</sequence>
<dbReference type="GO" id="GO:0009435">
    <property type="term" value="P:NAD+ biosynthetic process"/>
    <property type="evidence" value="ECO:0007669"/>
    <property type="project" value="UniProtKB-UniPathway"/>
</dbReference>
<comment type="catalytic activity">
    <reaction evidence="10">
        <text>nicotinate beta-D-ribonucleotide + CO2 + diphosphate = quinolinate + 5-phospho-alpha-D-ribose 1-diphosphate + 2 H(+)</text>
        <dbReference type="Rhea" id="RHEA:12733"/>
        <dbReference type="ChEBI" id="CHEBI:15378"/>
        <dbReference type="ChEBI" id="CHEBI:16526"/>
        <dbReference type="ChEBI" id="CHEBI:29959"/>
        <dbReference type="ChEBI" id="CHEBI:33019"/>
        <dbReference type="ChEBI" id="CHEBI:57502"/>
        <dbReference type="ChEBI" id="CHEBI:58017"/>
        <dbReference type="EC" id="2.4.2.19"/>
    </reaction>
</comment>
<comment type="function">
    <text evidence="1">Involved in the catabolism of quinolinic acid (QA).</text>
</comment>
<keyword evidence="17" id="KW-1185">Reference proteome</keyword>
<dbReference type="OrthoDB" id="9782546at2"/>
<feature type="binding site" evidence="13">
    <location>
        <position position="196"/>
    </location>
    <ligand>
        <name>substrate</name>
    </ligand>
</feature>
<evidence type="ECO:0000256" key="12">
    <source>
        <dbReference type="PIRNR" id="PIRNR006250"/>
    </source>
</evidence>
<dbReference type="AlphaFoldDB" id="A0A1H9G761"/>
<evidence type="ECO:0000313" key="16">
    <source>
        <dbReference type="EMBL" id="SEQ45618.1"/>
    </source>
</evidence>
<evidence type="ECO:0000256" key="9">
    <source>
        <dbReference type="ARBA" id="ARBA00033102"/>
    </source>
</evidence>
<dbReference type="InterPro" id="IPR022412">
    <property type="entry name" value="Quinolinate_PRibosylTrfase_N"/>
</dbReference>
<evidence type="ECO:0000256" key="4">
    <source>
        <dbReference type="ARBA" id="ARBA00011218"/>
    </source>
</evidence>
<dbReference type="InterPro" id="IPR004393">
    <property type="entry name" value="NadC"/>
</dbReference>
<evidence type="ECO:0000256" key="8">
    <source>
        <dbReference type="ARBA" id="ARBA00022679"/>
    </source>
</evidence>
<dbReference type="SUPFAM" id="SSF51690">
    <property type="entry name" value="Nicotinate/Quinolinate PRTase C-terminal domain-like"/>
    <property type="match status" value="1"/>
</dbReference>
<dbReference type="FunFam" id="3.20.20.70:FF:000030">
    <property type="entry name" value="Nicotinate-nucleotide pyrophosphorylase, carboxylating"/>
    <property type="match status" value="1"/>
</dbReference>
<feature type="binding site" evidence="13">
    <location>
        <begin position="261"/>
        <end position="263"/>
    </location>
    <ligand>
        <name>substrate</name>
    </ligand>
</feature>
<evidence type="ECO:0000256" key="6">
    <source>
        <dbReference type="ARBA" id="ARBA00022642"/>
    </source>
</evidence>
<comment type="subunit">
    <text evidence="4">Hexamer formed by 3 homodimers.</text>
</comment>
<evidence type="ECO:0000256" key="11">
    <source>
        <dbReference type="ARBA" id="ARBA00069173"/>
    </source>
</evidence>
<evidence type="ECO:0000256" key="7">
    <source>
        <dbReference type="ARBA" id="ARBA00022676"/>
    </source>
</evidence>
<evidence type="ECO:0000313" key="17">
    <source>
        <dbReference type="Proteomes" id="UP000199496"/>
    </source>
</evidence>
<dbReference type="GO" id="GO:0034213">
    <property type="term" value="P:quinolinate catabolic process"/>
    <property type="evidence" value="ECO:0007669"/>
    <property type="project" value="TreeGrafter"/>
</dbReference>
<dbReference type="SUPFAM" id="SSF54675">
    <property type="entry name" value="Nicotinate/Quinolinate PRTase N-terminal domain-like"/>
    <property type="match status" value="1"/>
</dbReference>
<dbReference type="FunFam" id="3.90.1170.20:FF:000001">
    <property type="entry name" value="Nicotinate-nucleotide diphosphorylase (Carboxylating)"/>
    <property type="match status" value="1"/>
</dbReference>
<evidence type="ECO:0000259" key="15">
    <source>
        <dbReference type="Pfam" id="PF02749"/>
    </source>
</evidence>
<name>A0A1H9G761_9GAMM</name>
<dbReference type="NCBIfam" id="TIGR00078">
    <property type="entry name" value="nadC"/>
    <property type="match status" value="1"/>
</dbReference>
<comment type="similarity">
    <text evidence="3 12">Belongs to the NadC/ModD family.</text>
</comment>
<dbReference type="RefSeq" id="WP_090209232.1">
    <property type="nucleotide sequence ID" value="NZ_FOFO01000033.1"/>
</dbReference>
<dbReference type="InterPro" id="IPR036068">
    <property type="entry name" value="Nicotinate_pribotase-like_C"/>
</dbReference>
<organism evidence="16 17">
    <name type="scientific">Ectothiorhodospira magna</name>
    <dbReference type="NCBI Taxonomy" id="867345"/>
    <lineage>
        <taxon>Bacteria</taxon>
        <taxon>Pseudomonadati</taxon>
        <taxon>Pseudomonadota</taxon>
        <taxon>Gammaproteobacteria</taxon>
        <taxon>Chromatiales</taxon>
        <taxon>Ectothiorhodospiraceae</taxon>
        <taxon>Ectothiorhodospira</taxon>
    </lineage>
</organism>
<dbReference type="Pfam" id="PF01729">
    <property type="entry name" value="QRPTase_C"/>
    <property type="match status" value="1"/>
</dbReference>
<evidence type="ECO:0000256" key="3">
    <source>
        <dbReference type="ARBA" id="ARBA00009400"/>
    </source>
</evidence>
<dbReference type="CDD" id="cd01572">
    <property type="entry name" value="QPRTase"/>
    <property type="match status" value="1"/>
</dbReference>
<evidence type="ECO:0000256" key="13">
    <source>
        <dbReference type="PIRSR" id="PIRSR006250-1"/>
    </source>
</evidence>
<evidence type="ECO:0000256" key="10">
    <source>
        <dbReference type="ARBA" id="ARBA00047445"/>
    </source>
</evidence>